<feature type="region of interest" description="Disordered" evidence="1">
    <location>
        <begin position="139"/>
        <end position="171"/>
    </location>
</feature>
<dbReference type="AlphaFoldDB" id="A0A9J6AX25"/>
<accession>A0A9J6AX25</accession>
<feature type="compositionally biased region" description="Basic and acidic residues" evidence="1">
    <location>
        <begin position="17"/>
        <end position="28"/>
    </location>
</feature>
<evidence type="ECO:0000313" key="2">
    <source>
        <dbReference type="EMBL" id="KAG5628921.1"/>
    </source>
</evidence>
<dbReference type="Proteomes" id="UP000824120">
    <property type="component" value="Chromosome 1"/>
</dbReference>
<dbReference type="OrthoDB" id="10458280at2759"/>
<feature type="compositionally biased region" description="Basic and acidic residues" evidence="1">
    <location>
        <begin position="139"/>
        <end position="158"/>
    </location>
</feature>
<gene>
    <name evidence="2" type="ORF">H5410_000638</name>
</gene>
<organism evidence="2 3">
    <name type="scientific">Solanum commersonii</name>
    <name type="common">Commerson's wild potato</name>
    <name type="synonym">Commerson's nightshade</name>
    <dbReference type="NCBI Taxonomy" id="4109"/>
    <lineage>
        <taxon>Eukaryota</taxon>
        <taxon>Viridiplantae</taxon>
        <taxon>Streptophyta</taxon>
        <taxon>Embryophyta</taxon>
        <taxon>Tracheophyta</taxon>
        <taxon>Spermatophyta</taxon>
        <taxon>Magnoliopsida</taxon>
        <taxon>eudicotyledons</taxon>
        <taxon>Gunneridae</taxon>
        <taxon>Pentapetalae</taxon>
        <taxon>asterids</taxon>
        <taxon>lamiids</taxon>
        <taxon>Solanales</taxon>
        <taxon>Solanaceae</taxon>
        <taxon>Solanoideae</taxon>
        <taxon>Solaneae</taxon>
        <taxon>Solanum</taxon>
    </lineage>
</organism>
<protein>
    <submittedName>
        <fullName evidence="2">Uncharacterized protein</fullName>
    </submittedName>
</protein>
<evidence type="ECO:0000313" key="3">
    <source>
        <dbReference type="Proteomes" id="UP000824120"/>
    </source>
</evidence>
<sequence>MQSGRKKKNKGSNSKLLIKEGVDAEDHAQQGVPNSIANSSYLIDFIAMSLEKIIEESCKKTLQNKRSKECSQSQKEKEQQGSLKEEALEKQQQKEGEANYTLMEESIDNLNKEIIPESVKSESLFDLCEVAIQIGITKERDGSKTTKDQEDSIQEKLSEQQQQQLQDITGT</sequence>
<feature type="compositionally biased region" description="Basic and acidic residues" evidence="1">
    <location>
        <begin position="66"/>
        <end position="97"/>
    </location>
</feature>
<reference evidence="2 3" key="1">
    <citation type="submission" date="2020-09" db="EMBL/GenBank/DDBJ databases">
        <title>De no assembly of potato wild relative species, Solanum commersonii.</title>
        <authorList>
            <person name="Cho K."/>
        </authorList>
    </citation>
    <scope>NUCLEOTIDE SEQUENCE [LARGE SCALE GENOMIC DNA]</scope>
    <source>
        <strain evidence="2">LZ3.2</strain>
        <tissue evidence="2">Leaf</tissue>
    </source>
</reference>
<feature type="compositionally biased region" description="Low complexity" evidence="1">
    <location>
        <begin position="159"/>
        <end position="171"/>
    </location>
</feature>
<proteinExistence type="predicted"/>
<feature type="region of interest" description="Disordered" evidence="1">
    <location>
        <begin position="1"/>
        <end position="33"/>
    </location>
</feature>
<comment type="caution">
    <text evidence="2">The sequence shown here is derived from an EMBL/GenBank/DDBJ whole genome shotgun (WGS) entry which is preliminary data.</text>
</comment>
<evidence type="ECO:0000256" key="1">
    <source>
        <dbReference type="SAM" id="MobiDB-lite"/>
    </source>
</evidence>
<dbReference type="EMBL" id="JACXVP010000001">
    <property type="protein sequence ID" value="KAG5628921.1"/>
    <property type="molecule type" value="Genomic_DNA"/>
</dbReference>
<feature type="region of interest" description="Disordered" evidence="1">
    <location>
        <begin position="64"/>
        <end position="100"/>
    </location>
</feature>
<keyword evidence="3" id="KW-1185">Reference proteome</keyword>
<name>A0A9J6AX25_SOLCO</name>
<feature type="compositionally biased region" description="Basic residues" evidence="1">
    <location>
        <begin position="1"/>
        <end position="10"/>
    </location>
</feature>